<name>A0AAE0FLQ9_9CHLO</name>
<dbReference type="Proteomes" id="UP001190700">
    <property type="component" value="Unassembled WGS sequence"/>
</dbReference>
<dbReference type="EMBL" id="LGRX02016486">
    <property type="protein sequence ID" value="KAK3262059.1"/>
    <property type="molecule type" value="Genomic_DNA"/>
</dbReference>
<dbReference type="AlphaFoldDB" id="A0AAE0FLQ9"/>
<evidence type="ECO:0000313" key="2">
    <source>
        <dbReference type="EMBL" id="KAK3262059.1"/>
    </source>
</evidence>
<proteinExistence type="predicted"/>
<feature type="region of interest" description="Disordered" evidence="1">
    <location>
        <begin position="197"/>
        <end position="270"/>
    </location>
</feature>
<organism evidence="2 3">
    <name type="scientific">Cymbomonas tetramitiformis</name>
    <dbReference type="NCBI Taxonomy" id="36881"/>
    <lineage>
        <taxon>Eukaryota</taxon>
        <taxon>Viridiplantae</taxon>
        <taxon>Chlorophyta</taxon>
        <taxon>Pyramimonadophyceae</taxon>
        <taxon>Pyramimonadales</taxon>
        <taxon>Pyramimonadaceae</taxon>
        <taxon>Cymbomonas</taxon>
    </lineage>
</organism>
<evidence type="ECO:0000313" key="3">
    <source>
        <dbReference type="Proteomes" id="UP001190700"/>
    </source>
</evidence>
<comment type="caution">
    <text evidence="2">The sequence shown here is derived from an EMBL/GenBank/DDBJ whole genome shotgun (WGS) entry which is preliminary data.</text>
</comment>
<keyword evidence="3" id="KW-1185">Reference proteome</keyword>
<feature type="compositionally biased region" description="Low complexity" evidence="1">
    <location>
        <begin position="103"/>
        <end position="121"/>
    </location>
</feature>
<feature type="region of interest" description="Disordered" evidence="1">
    <location>
        <begin position="98"/>
        <end position="180"/>
    </location>
</feature>
<gene>
    <name evidence="2" type="ORF">CYMTET_29066</name>
</gene>
<reference evidence="2 3" key="1">
    <citation type="journal article" date="2015" name="Genome Biol. Evol.">
        <title>Comparative Genomics of a Bacterivorous Green Alga Reveals Evolutionary Causalities and Consequences of Phago-Mixotrophic Mode of Nutrition.</title>
        <authorList>
            <person name="Burns J.A."/>
            <person name="Paasch A."/>
            <person name="Narechania A."/>
            <person name="Kim E."/>
        </authorList>
    </citation>
    <scope>NUCLEOTIDE SEQUENCE [LARGE SCALE GENOMIC DNA]</scope>
    <source>
        <strain evidence="2 3">PLY_AMNH</strain>
    </source>
</reference>
<evidence type="ECO:0000256" key="1">
    <source>
        <dbReference type="SAM" id="MobiDB-lite"/>
    </source>
</evidence>
<sequence length="356" mass="38554">MEQCALHRRGCAGTGRSQPHHAEYCRHQAFEYEAQTNIQKFNEDESVNTCPIICKNKKRCTKRIENETGVCKMHFNAKHSKNKPKRMHLELARLLPQRQAKCSNASAGPSNASAGPSGAAPPRKPANQGVKAQRRTAGGESAEDEWQTPAATPTARDAVPAETPGAPPTSLGGEGNATSLPEMERYRILEDAFAYKRRSGPSNASAGSSGAAPPRKPANQGVKAQRRTAGGESAEDEWQTPAATPTARDAVPAETPGAPPTSLGGEGNATSLPEMERYLIAEEAVNAHKGRSGCATWPEFWETIKENVVEPFSLQNRWREEVVPPLSAEVRDAITAFNRAYTAARNVDAPERQQRQ</sequence>
<accession>A0AAE0FLQ9</accession>
<feature type="compositionally biased region" description="Low complexity" evidence="1">
    <location>
        <begin position="200"/>
        <end position="213"/>
    </location>
</feature>
<protein>
    <submittedName>
        <fullName evidence="2">Uncharacterized protein</fullName>
    </submittedName>
</protein>